<keyword evidence="4" id="KW-0560">Oxidoreductase</keyword>
<dbReference type="Gene3D" id="3.50.50.60">
    <property type="entry name" value="FAD/NAD(P)-binding domain"/>
    <property type="match status" value="1"/>
</dbReference>
<dbReference type="GO" id="GO:0000166">
    <property type="term" value="F:nucleotide binding"/>
    <property type="evidence" value="ECO:0007669"/>
    <property type="project" value="UniProtKB-KW"/>
</dbReference>
<dbReference type="Gene3D" id="3.30.9.10">
    <property type="entry name" value="D-Amino Acid Oxidase, subunit A, domain 2"/>
    <property type="match status" value="1"/>
</dbReference>
<dbReference type="GO" id="GO:0046653">
    <property type="term" value="P:tetrahydrofolate metabolic process"/>
    <property type="evidence" value="ECO:0007669"/>
    <property type="project" value="InterPro"/>
</dbReference>
<dbReference type="GO" id="GO:0005737">
    <property type="term" value="C:cytoplasm"/>
    <property type="evidence" value="ECO:0007669"/>
    <property type="project" value="UniProtKB-SubCell"/>
</dbReference>
<dbReference type="KEGG" id="slaa:EUU25_08705"/>
<dbReference type="NCBIfam" id="TIGR01373">
    <property type="entry name" value="soxB"/>
    <property type="match status" value="1"/>
</dbReference>
<evidence type="ECO:0000256" key="2">
    <source>
        <dbReference type="ARBA" id="ARBA00022490"/>
    </source>
</evidence>
<reference evidence="7" key="1">
    <citation type="submission" date="2019-01" db="EMBL/GenBank/DDBJ databases">
        <title>Sphingorhabdus lacus sp.nov., isolated from an oligotrophic freshwater lake.</title>
        <authorList>
            <person name="Park M."/>
        </authorList>
    </citation>
    <scope>NUCLEOTIDE SEQUENCE [LARGE SCALE GENOMIC DNA]</scope>
    <source>
        <strain evidence="7">IMCC1753</strain>
    </source>
</reference>
<dbReference type="InterPro" id="IPR006076">
    <property type="entry name" value="FAD-dep_OxRdtase"/>
</dbReference>
<protein>
    <submittedName>
        <fullName evidence="6">Sarcosine oxidase subunit beta family protein</fullName>
    </submittedName>
</protein>
<dbReference type="RefSeq" id="WP_158900156.1">
    <property type="nucleotide sequence ID" value="NZ_CP035733.1"/>
</dbReference>
<keyword evidence="3" id="KW-0547">Nucleotide-binding</keyword>
<dbReference type="InterPro" id="IPR036188">
    <property type="entry name" value="FAD/NAD-bd_sf"/>
</dbReference>
<organism evidence="6 7">
    <name type="scientific">Sphingorhabdus lacus</name>
    <dbReference type="NCBI Taxonomy" id="392610"/>
    <lineage>
        <taxon>Bacteria</taxon>
        <taxon>Pseudomonadati</taxon>
        <taxon>Pseudomonadota</taxon>
        <taxon>Alphaproteobacteria</taxon>
        <taxon>Sphingomonadales</taxon>
        <taxon>Sphingomonadaceae</taxon>
        <taxon>Sphingorhabdus</taxon>
    </lineage>
</organism>
<dbReference type="Pfam" id="PF01266">
    <property type="entry name" value="DAO"/>
    <property type="match status" value="1"/>
</dbReference>
<evidence type="ECO:0000313" key="6">
    <source>
        <dbReference type="EMBL" id="QGY80692.1"/>
    </source>
</evidence>
<dbReference type="GO" id="GO:0008115">
    <property type="term" value="F:sarcosine oxidase activity"/>
    <property type="evidence" value="ECO:0007669"/>
    <property type="project" value="InterPro"/>
</dbReference>
<dbReference type="OrthoDB" id="9815989at2"/>
<evidence type="ECO:0000256" key="1">
    <source>
        <dbReference type="ARBA" id="ARBA00004496"/>
    </source>
</evidence>
<name>A0A6I6LE33_9SPHN</name>
<evidence type="ECO:0000313" key="7">
    <source>
        <dbReference type="Proteomes" id="UP000428803"/>
    </source>
</evidence>
<dbReference type="PANTHER" id="PTHR13847:SF287">
    <property type="entry name" value="FAD-DEPENDENT OXIDOREDUCTASE DOMAIN-CONTAINING PROTEIN 1"/>
    <property type="match status" value="1"/>
</dbReference>
<evidence type="ECO:0000256" key="3">
    <source>
        <dbReference type="ARBA" id="ARBA00022741"/>
    </source>
</evidence>
<evidence type="ECO:0000259" key="5">
    <source>
        <dbReference type="Pfam" id="PF01266"/>
    </source>
</evidence>
<keyword evidence="2" id="KW-0963">Cytoplasm</keyword>
<evidence type="ECO:0000256" key="4">
    <source>
        <dbReference type="ARBA" id="ARBA00023002"/>
    </source>
</evidence>
<sequence length="417" mass="45104">MSRYSAFALLRNWLNGNTDWDPVWRSPEPANNYDVIIIGAGGHGLATAYHLAKYYKLGRIAVLDKGWLGGGNTGRNTTIVRSDYFYKESADFYDHSLHLYAGLSKELNFNIMYSARGILNLAHSRHEVDFQRRIVNAMRLNGIDAELLGRDEVFKFCPILNADPNARFPIYGAMRQKRGGTVRHDAVAWGYARAADALGVDILQNTEVTGFRRDPNGSLLGVETCRGFIGARKVGIATAGHSSVVAQMAGFRLPVTSYGLQAFVSEPVKPVLNTVIGSAVIGSYCSQSDKGGIVCGGGIDPFPSFAQRGSAAIMEKVLAGIIQLVPTFSSLRLLRQWSGIVDYTADSSPIIDRSPVQGIYLNVGWGGGGFKAIPAGGEAFAHLIAKDEPHPLAKAFVLQRFRDGALIDEAAAAGIEH</sequence>
<dbReference type="AlphaFoldDB" id="A0A6I6LE33"/>
<dbReference type="EMBL" id="CP035733">
    <property type="protein sequence ID" value="QGY80692.1"/>
    <property type="molecule type" value="Genomic_DNA"/>
</dbReference>
<keyword evidence="7" id="KW-1185">Reference proteome</keyword>
<feature type="domain" description="FAD dependent oxidoreductase" evidence="5">
    <location>
        <begin position="34"/>
        <end position="383"/>
    </location>
</feature>
<dbReference type="SUPFAM" id="SSF51905">
    <property type="entry name" value="FAD/NAD(P)-binding domain"/>
    <property type="match status" value="1"/>
</dbReference>
<dbReference type="PANTHER" id="PTHR13847">
    <property type="entry name" value="SARCOSINE DEHYDROGENASE-RELATED"/>
    <property type="match status" value="1"/>
</dbReference>
<accession>A0A6I6LE33</accession>
<gene>
    <name evidence="6" type="ORF">EUU25_08705</name>
</gene>
<dbReference type="Proteomes" id="UP000428803">
    <property type="component" value="Chromosome"/>
</dbReference>
<proteinExistence type="predicted"/>
<dbReference type="InterPro" id="IPR006278">
    <property type="entry name" value="SoxB"/>
</dbReference>
<comment type="subcellular location">
    <subcellularLocation>
        <location evidence="1">Cytoplasm</location>
    </subcellularLocation>
</comment>